<keyword evidence="3" id="KW-1185">Reference proteome</keyword>
<dbReference type="EMBL" id="KL363186">
    <property type="protein sequence ID" value="KFD57869.1"/>
    <property type="molecule type" value="Genomic_DNA"/>
</dbReference>
<accession>A0A085MKX3</accession>
<keyword evidence="1" id="KW-0812">Transmembrane</keyword>
<gene>
    <name evidence="2" type="ORF">M513_01102</name>
</gene>
<evidence type="ECO:0000313" key="3">
    <source>
        <dbReference type="Proteomes" id="UP000030764"/>
    </source>
</evidence>
<feature type="transmembrane region" description="Helical" evidence="1">
    <location>
        <begin position="71"/>
        <end position="97"/>
    </location>
</feature>
<evidence type="ECO:0000256" key="1">
    <source>
        <dbReference type="SAM" id="Phobius"/>
    </source>
</evidence>
<dbReference type="Proteomes" id="UP000030764">
    <property type="component" value="Unassembled WGS sequence"/>
</dbReference>
<sequence>MLDALRKKGNTKFVAALSTRREYEGSWCVENASRDAVLTGSAGNRNWTDLVKEWSRSVVVQRSKKPMGQKIALAIIIFIFIIDLFGCDDLGAAPVWITKAMAPSPKT</sequence>
<keyword evidence="1" id="KW-0472">Membrane</keyword>
<proteinExistence type="predicted"/>
<reference evidence="2 3" key="1">
    <citation type="journal article" date="2014" name="Nat. Genet.">
        <title>Genome and transcriptome of the porcine whipworm Trichuris suis.</title>
        <authorList>
            <person name="Jex A.R."/>
            <person name="Nejsum P."/>
            <person name="Schwarz E.M."/>
            <person name="Hu L."/>
            <person name="Young N.D."/>
            <person name="Hall R.S."/>
            <person name="Korhonen P.K."/>
            <person name="Liao S."/>
            <person name="Thamsborg S."/>
            <person name="Xia J."/>
            <person name="Xu P."/>
            <person name="Wang S."/>
            <person name="Scheerlinck J.P."/>
            <person name="Hofmann A."/>
            <person name="Sternberg P.W."/>
            <person name="Wang J."/>
            <person name="Gasser R.B."/>
        </authorList>
    </citation>
    <scope>NUCLEOTIDE SEQUENCE [LARGE SCALE GENOMIC DNA]</scope>
    <source>
        <strain evidence="2">DCEP-RM93M</strain>
    </source>
</reference>
<evidence type="ECO:0000313" key="2">
    <source>
        <dbReference type="EMBL" id="KFD57869.1"/>
    </source>
</evidence>
<keyword evidence="1" id="KW-1133">Transmembrane helix</keyword>
<dbReference type="AlphaFoldDB" id="A0A085MKX3"/>
<protein>
    <submittedName>
        <fullName evidence="2">Uncharacterized protein</fullName>
    </submittedName>
</protein>
<organism evidence="2 3">
    <name type="scientific">Trichuris suis</name>
    <name type="common">pig whipworm</name>
    <dbReference type="NCBI Taxonomy" id="68888"/>
    <lineage>
        <taxon>Eukaryota</taxon>
        <taxon>Metazoa</taxon>
        <taxon>Ecdysozoa</taxon>
        <taxon>Nematoda</taxon>
        <taxon>Enoplea</taxon>
        <taxon>Dorylaimia</taxon>
        <taxon>Trichinellida</taxon>
        <taxon>Trichuridae</taxon>
        <taxon>Trichuris</taxon>
    </lineage>
</organism>
<name>A0A085MKX3_9BILA</name>